<dbReference type="InterPro" id="IPR003323">
    <property type="entry name" value="OTU_dom"/>
</dbReference>
<keyword evidence="3" id="KW-1185">Reference proteome</keyword>
<feature type="domain" description="OTU" evidence="1">
    <location>
        <begin position="78"/>
        <end position="177"/>
    </location>
</feature>
<accession>A0A8X6NCL9</accession>
<evidence type="ECO:0000313" key="3">
    <source>
        <dbReference type="Proteomes" id="UP000887013"/>
    </source>
</evidence>
<dbReference type="OrthoDB" id="6423258at2759"/>
<proteinExistence type="predicted"/>
<dbReference type="Pfam" id="PF02338">
    <property type="entry name" value="OTU"/>
    <property type="match status" value="1"/>
</dbReference>
<protein>
    <recommendedName>
        <fullName evidence="1">OTU domain-containing protein</fullName>
    </recommendedName>
</protein>
<evidence type="ECO:0000313" key="2">
    <source>
        <dbReference type="EMBL" id="GFT07039.1"/>
    </source>
</evidence>
<gene>
    <name evidence="2" type="primary">NCL1_44737</name>
    <name evidence="2" type="ORF">NPIL_520251</name>
</gene>
<name>A0A8X6NCL9_NEPPI</name>
<organism evidence="2 3">
    <name type="scientific">Nephila pilipes</name>
    <name type="common">Giant wood spider</name>
    <name type="synonym">Nephila maculata</name>
    <dbReference type="NCBI Taxonomy" id="299642"/>
    <lineage>
        <taxon>Eukaryota</taxon>
        <taxon>Metazoa</taxon>
        <taxon>Ecdysozoa</taxon>
        <taxon>Arthropoda</taxon>
        <taxon>Chelicerata</taxon>
        <taxon>Arachnida</taxon>
        <taxon>Araneae</taxon>
        <taxon>Araneomorphae</taxon>
        <taxon>Entelegynae</taxon>
        <taxon>Araneoidea</taxon>
        <taxon>Nephilidae</taxon>
        <taxon>Nephila</taxon>
    </lineage>
</organism>
<sequence length="1158" mass="134542">MYVVPPVLQDLSSWPSGKSIKVWEVSTPPDNSISWSIVLSYVIASSRNPKWVKDLLGDEREIAELMRKKNLGTNALKFNSIKEQITKFNPFKNEHSFFFNKDVIKIVRLFDLKLNRYANTMRKNSSDWNDNLKLTAAAKMLDCYLEMYEMDSSGNKVNVTIYSPLQPMDSKEKIILFQHTAVPKKLKSRITSTQDEKIINMFAFGMSLEHVVPLRRDALGHILKRAKLPSRCIQEIQHSFNYRDNFLVFLLTKNSLHEIIPSLFVSPYIAWKLEAAGFNMDPCLPGPKQLSAFYYCLNLDSTLVLHVLYNYASNNFEQSDKTTRNPDQEIQRTLKKIKNTLLKDCSVSNSFSIETKGENVAFKTFEDILCFNEYQRLVVDEILDLEDHSSHQLHCDARNVQFIKKILDTYYNYFHHPKETPTEDKYGKFQNFIEFSEYYENLDNFTCLLFFDKCLSLPKSTANFTNTVHNLFLTIFGYNLFPKCVHGAYCLKCELSAQHSTLRFIPFTFRSKFLESSKVLLEELKVISEKNAIPTSRKSTSSSKDPKSNIEKITASLKDIPEIKDYYLISRLRRYLVFAIEAPLSDGDMKGVLTIERALQVIGETLNTSETSCIIGHLFCSCFPKNVLPDFFKIRNHCLSKYRPNTMQGKLTLEKDLVKFDRLQKVMEEVYRIIQPICGSQHFRVQNFMINRCLRESKSVNAVFSQNMEKEHCGVTRLMYKNYSRYKSKFKLLSNNLLDYVESNAGETKCLKNGKIGQLETLKFLFTYFANYCDGEIRNELLVTLNNLSGLSGEFERKVTEGKPEEINITPTEIQIMNEIISKLRALTDSIFIDTIKEPNINFDFSDVTGFFNDVVNFHWFSDEEMSTIKNKISEYLKQSCEVKKDLEYRLGEGSLPTAEETRKLVEMLITSEKNRKNLLDNLVTSKKQALNWLQKVKEKKVPEDLNDLIKFVETEEGNNLLLKIDFQSDLKKKILQFMNRKIEILLNRISHIKSILIEDDTEISQLWDWGKSEGMKAHLRYLMAQRYWRERDVRASLEMLLFDCMNILKSRESLHHLWTKATHLFTGANLRDFLSHGNTVFETVGGILDKEDLPSHLIEKMLELIEDGETLKNSEVDEEKDRSRGMERLSTATAIEAKESLKFYIWNAGPHRHIFKN</sequence>
<dbReference type="EMBL" id="BMAW01056694">
    <property type="protein sequence ID" value="GFT07039.1"/>
    <property type="molecule type" value="Genomic_DNA"/>
</dbReference>
<dbReference type="Proteomes" id="UP000887013">
    <property type="component" value="Unassembled WGS sequence"/>
</dbReference>
<evidence type="ECO:0000259" key="1">
    <source>
        <dbReference type="Pfam" id="PF02338"/>
    </source>
</evidence>
<reference evidence="2" key="1">
    <citation type="submission" date="2020-08" db="EMBL/GenBank/DDBJ databases">
        <title>Multicomponent nature underlies the extraordinary mechanical properties of spider dragline silk.</title>
        <authorList>
            <person name="Kono N."/>
            <person name="Nakamura H."/>
            <person name="Mori M."/>
            <person name="Yoshida Y."/>
            <person name="Ohtoshi R."/>
            <person name="Malay A.D."/>
            <person name="Moran D.A.P."/>
            <person name="Tomita M."/>
            <person name="Numata K."/>
            <person name="Arakawa K."/>
        </authorList>
    </citation>
    <scope>NUCLEOTIDE SEQUENCE</scope>
</reference>
<dbReference type="AlphaFoldDB" id="A0A8X6NCL9"/>
<comment type="caution">
    <text evidence="2">The sequence shown here is derived from an EMBL/GenBank/DDBJ whole genome shotgun (WGS) entry which is preliminary data.</text>
</comment>